<evidence type="ECO:0000256" key="6">
    <source>
        <dbReference type="HAMAP-Rule" id="MF_03137"/>
    </source>
</evidence>
<evidence type="ECO:0000256" key="2">
    <source>
        <dbReference type="ARBA" id="ARBA00022741"/>
    </source>
</evidence>
<dbReference type="Gene3D" id="2.40.30.10">
    <property type="entry name" value="Translation factors"/>
    <property type="match status" value="1"/>
</dbReference>
<name>A0A5J4YRH9_PORPP</name>
<dbReference type="InterPro" id="IPR004161">
    <property type="entry name" value="EFTu-like_2"/>
</dbReference>
<dbReference type="HAMAP" id="MF_00071">
    <property type="entry name" value="LepA"/>
    <property type="match status" value="1"/>
</dbReference>
<dbReference type="InterPro" id="IPR035654">
    <property type="entry name" value="LepA_IV"/>
</dbReference>
<keyword evidence="2 6" id="KW-0547">Nucleotide-binding</keyword>
<evidence type="ECO:0000313" key="9">
    <source>
        <dbReference type="Proteomes" id="UP000324585"/>
    </source>
</evidence>
<dbReference type="Proteomes" id="UP000324585">
    <property type="component" value="Unassembled WGS sequence"/>
</dbReference>
<keyword evidence="5 6" id="KW-0342">GTP-binding</keyword>
<comment type="catalytic activity">
    <reaction evidence="6">
        <text>GTP + H2O = GDP + phosphate + H(+)</text>
        <dbReference type="Rhea" id="RHEA:19669"/>
        <dbReference type="ChEBI" id="CHEBI:15377"/>
        <dbReference type="ChEBI" id="CHEBI:15378"/>
        <dbReference type="ChEBI" id="CHEBI:37565"/>
        <dbReference type="ChEBI" id="CHEBI:43474"/>
        <dbReference type="ChEBI" id="CHEBI:58189"/>
        <dbReference type="EC" id="3.6.5.n1"/>
    </reaction>
</comment>
<dbReference type="InterPro" id="IPR000795">
    <property type="entry name" value="T_Tr_GTP-bd_dom"/>
</dbReference>
<dbReference type="InterPro" id="IPR000640">
    <property type="entry name" value="EFG_V-like"/>
</dbReference>
<dbReference type="OMA" id="HADVFHQ"/>
<dbReference type="PROSITE" id="PS51722">
    <property type="entry name" value="G_TR_2"/>
    <property type="match status" value="1"/>
</dbReference>
<dbReference type="Gene3D" id="3.30.70.2570">
    <property type="entry name" value="Elongation factor 4, C-terminal domain"/>
    <property type="match status" value="1"/>
</dbReference>
<dbReference type="GO" id="GO:0005759">
    <property type="term" value="C:mitochondrial matrix"/>
    <property type="evidence" value="ECO:0007669"/>
    <property type="project" value="UniProtKB-UniRule"/>
</dbReference>
<protein>
    <recommendedName>
        <fullName evidence="6">Translation factor GUF1 homolog, mitochondrial</fullName>
        <ecNumber evidence="6">3.6.5.n1</ecNumber>
    </recommendedName>
    <alternativeName>
        <fullName evidence="6">Elongation factor 4 homolog</fullName>
        <shortName evidence="6">EF-4</shortName>
    </alternativeName>
    <alternativeName>
        <fullName evidence="6">GTPase GUF1 homolog</fullName>
    </alternativeName>
    <alternativeName>
        <fullName evidence="6">Ribosomal back-translocase</fullName>
    </alternativeName>
</protein>
<dbReference type="CDD" id="cd03709">
    <property type="entry name" value="lepA_C"/>
    <property type="match status" value="1"/>
</dbReference>
<dbReference type="InterPro" id="IPR027417">
    <property type="entry name" value="P-loop_NTPase"/>
</dbReference>
<comment type="function">
    <text evidence="6">Promotes mitochondrial protein synthesis. May act as a fidelity factor of the translation reaction, by catalyzing a one-codon backward translocation of tRNAs on improperly translocated ribosomes. Binds to mitochondrial ribosomes in a GTP-dependent manner.</text>
</comment>
<evidence type="ECO:0000259" key="7">
    <source>
        <dbReference type="PROSITE" id="PS51722"/>
    </source>
</evidence>
<dbReference type="Pfam" id="PF00009">
    <property type="entry name" value="GTP_EFTU"/>
    <property type="match status" value="1"/>
</dbReference>
<keyword evidence="6" id="KW-0472">Membrane</keyword>
<organism evidence="8 9">
    <name type="scientific">Porphyridium purpureum</name>
    <name type="common">Red alga</name>
    <name type="synonym">Porphyridium cruentum</name>
    <dbReference type="NCBI Taxonomy" id="35688"/>
    <lineage>
        <taxon>Eukaryota</taxon>
        <taxon>Rhodophyta</taxon>
        <taxon>Bangiophyceae</taxon>
        <taxon>Porphyridiales</taxon>
        <taxon>Porphyridiaceae</taxon>
        <taxon>Porphyridium</taxon>
    </lineage>
</organism>
<proteinExistence type="inferred from homology"/>
<dbReference type="Pfam" id="PF00679">
    <property type="entry name" value="EFG_C"/>
    <property type="match status" value="1"/>
</dbReference>
<dbReference type="FunFam" id="3.30.70.2570:FF:000001">
    <property type="entry name" value="Translation factor GUF1, mitochondrial"/>
    <property type="match status" value="1"/>
</dbReference>
<dbReference type="Pfam" id="PF06421">
    <property type="entry name" value="LepA_C"/>
    <property type="match status" value="1"/>
</dbReference>
<dbReference type="GO" id="GO:0003746">
    <property type="term" value="F:translation elongation factor activity"/>
    <property type="evidence" value="ECO:0007669"/>
    <property type="project" value="UniProtKB-KW"/>
</dbReference>
<evidence type="ECO:0000256" key="4">
    <source>
        <dbReference type="ARBA" id="ARBA00022917"/>
    </source>
</evidence>
<evidence type="ECO:0000256" key="5">
    <source>
        <dbReference type="ARBA" id="ARBA00023134"/>
    </source>
</evidence>
<gene>
    <name evidence="8" type="ORF">FVE85_4064</name>
</gene>
<dbReference type="OrthoDB" id="1074at2759"/>
<comment type="similarity">
    <text evidence="6">Belongs to the GTP-binding elongation factor family. LepA subfamily.</text>
</comment>
<dbReference type="SUPFAM" id="SSF50447">
    <property type="entry name" value="Translation proteins"/>
    <property type="match status" value="1"/>
</dbReference>
<dbReference type="InterPro" id="IPR038363">
    <property type="entry name" value="LepA_C_sf"/>
</dbReference>
<evidence type="ECO:0000256" key="3">
    <source>
        <dbReference type="ARBA" id="ARBA00022801"/>
    </source>
</evidence>
<dbReference type="Gene3D" id="3.30.70.870">
    <property type="entry name" value="Elongation Factor G (Translational Gtpase), domain 3"/>
    <property type="match status" value="1"/>
</dbReference>
<keyword evidence="3 6" id="KW-0378">Hydrolase</keyword>
<evidence type="ECO:0000313" key="8">
    <source>
        <dbReference type="EMBL" id="KAA8494089.1"/>
    </source>
</evidence>
<dbReference type="FunFam" id="2.40.30.10:FF:000015">
    <property type="entry name" value="Translation factor GUF1, mitochondrial"/>
    <property type="match status" value="1"/>
</dbReference>
<sequence>MNKMFGRSGSAMATRLAPRFLGAHQSIIATLRLQRLVPGLLRNASSTTSESAASSAFEQEDRAEDADIWRVLVMEELTAKRAARLKQQQLQQANATVTEQQQRIRNFCILAHVDHGKSTLADRLLQTTKAVREDVLARQAQFLDDMDLERERGITIKLRSARMNYTDPRTGEAFILNLIDTPGHVDFGYEVSRSLAAVEGALLVVDASQGIQAQTLANVDLALKNGLEIIPVLNKIDLPGAQPEKVLQQMVDVIGIDPTLAVFASAKQGVGIDEILNRIVDFVPPPGGAETAPLQALVFDSYYDVYRGVIALIRVVNGKVRKGDRIKMMSNNKEYVVDAVGLFTPAQVEISGALGTGEVGFLSANVKSVGDAAVGDTMTTVNNSASCALPGYRKNKPVVFASMFPCDSSGDGFANLQVALSKFTLSDSSLTFEPIFSSALGNGFRCGFNGLLHMDIVQERLDREFGMDVLLSAPNVVYRVRTRSGDEHMISNPSDIDPAGIAEIQEPMAKVDIIAPQAYQGALEDLVRNRRSTMIDLQFLDGNRIRMLYRMPLSEIISDFHSNVLARTKGYGSMDFCMDGYEASELVRVDIALQSSIIDGFAFIEHVDFAASRGRALAQRLKDIIPRHMFKVAIQAKIGAKVIASESIAPFRKDVTAKCYGGDITRKQKLLKKQAAGKKRMKLVGTVSLPQEAFRKIIASD</sequence>
<dbReference type="PANTHER" id="PTHR43512">
    <property type="entry name" value="TRANSLATION FACTOR GUF1-RELATED"/>
    <property type="match status" value="1"/>
</dbReference>
<keyword evidence="9" id="KW-1185">Reference proteome</keyword>
<dbReference type="CDD" id="cd01890">
    <property type="entry name" value="LepA"/>
    <property type="match status" value="1"/>
</dbReference>
<dbReference type="FunFam" id="3.40.50.300:FF:000078">
    <property type="entry name" value="Elongation factor 4"/>
    <property type="match status" value="1"/>
</dbReference>
<feature type="domain" description="Tr-type G" evidence="7">
    <location>
        <begin position="102"/>
        <end position="287"/>
    </location>
</feature>
<dbReference type="GO" id="GO:0043022">
    <property type="term" value="F:ribosome binding"/>
    <property type="evidence" value="ECO:0007669"/>
    <property type="project" value="UniProtKB-UniRule"/>
</dbReference>
<dbReference type="GO" id="GO:0003924">
    <property type="term" value="F:GTPase activity"/>
    <property type="evidence" value="ECO:0007669"/>
    <property type="project" value="UniProtKB-UniRule"/>
</dbReference>
<dbReference type="NCBIfam" id="TIGR01393">
    <property type="entry name" value="lepA"/>
    <property type="match status" value="1"/>
</dbReference>
<comment type="caution">
    <text evidence="8">The sequence shown here is derived from an EMBL/GenBank/DDBJ whole genome shotgun (WGS) entry which is preliminary data.</text>
</comment>
<evidence type="ECO:0000256" key="1">
    <source>
        <dbReference type="ARBA" id="ARBA00005454"/>
    </source>
</evidence>
<keyword evidence="6" id="KW-0999">Mitochondrion inner membrane</keyword>
<dbReference type="Gene3D" id="3.40.50.300">
    <property type="entry name" value="P-loop containing nucleotide triphosphate hydrolases"/>
    <property type="match status" value="1"/>
</dbReference>
<dbReference type="SUPFAM" id="SSF52540">
    <property type="entry name" value="P-loop containing nucleoside triphosphate hydrolases"/>
    <property type="match status" value="1"/>
</dbReference>
<dbReference type="Pfam" id="PF03144">
    <property type="entry name" value="GTP_EFTU_D2"/>
    <property type="match status" value="1"/>
</dbReference>
<dbReference type="EMBL" id="VRMN01000005">
    <property type="protein sequence ID" value="KAA8494089.1"/>
    <property type="molecule type" value="Genomic_DNA"/>
</dbReference>
<keyword evidence="8" id="KW-0251">Elongation factor</keyword>
<keyword evidence="6" id="KW-0496">Mitochondrion</keyword>
<feature type="binding site" evidence="6">
    <location>
        <begin position="234"/>
        <end position="237"/>
    </location>
    <ligand>
        <name>GTP</name>
        <dbReference type="ChEBI" id="CHEBI:37565"/>
    </ligand>
</feature>
<dbReference type="InterPro" id="IPR035647">
    <property type="entry name" value="EFG_III/V"/>
</dbReference>
<dbReference type="InterPro" id="IPR006297">
    <property type="entry name" value="EF-4"/>
</dbReference>
<accession>A0A5J4YRH9</accession>
<dbReference type="PRINTS" id="PR00315">
    <property type="entry name" value="ELONGATNFCT"/>
</dbReference>
<dbReference type="GO" id="GO:0045727">
    <property type="term" value="P:positive regulation of translation"/>
    <property type="evidence" value="ECO:0007669"/>
    <property type="project" value="UniProtKB-UniRule"/>
</dbReference>
<feature type="binding site" evidence="6">
    <location>
        <begin position="180"/>
        <end position="184"/>
    </location>
    <ligand>
        <name>GTP</name>
        <dbReference type="ChEBI" id="CHEBI:37565"/>
    </ligand>
</feature>
<reference evidence="9" key="1">
    <citation type="journal article" date="2019" name="Nat. Commun.">
        <title>Expansion of phycobilisome linker gene families in mesophilic red algae.</title>
        <authorList>
            <person name="Lee J."/>
            <person name="Kim D."/>
            <person name="Bhattacharya D."/>
            <person name="Yoon H.S."/>
        </authorList>
    </citation>
    <scope>NUCLEOTIDE SEQUENCE [LARGE SCALE GENOMIC DNA]</scope>
    <source>
        <strain evidence="9">CCMP 1328</strain>
    </source>
</reference>
<dbReference type="InterPro" id="IPR005225">
    <property type="entry name" value="Small_GTP-bd"/>
</dbReference>
<keyword evidence="4 6" id="KW-0648">Protein biosynthesis</keyword>
<dbReference type="CDD" id="cd03699">
    <property type="entry name" value="EF4_II"/>
    <property type="match status" value="1"/>
</dbReference>
<comment type="subcellular location">
    <subcellularLocation>
        <location evidence="6">Mitochondrion inner membrane</location>
        <topology evidence="6">Peripheral membrane protein</topology>
        <orientation evidence="6">Matrix side</orientation>
    </subcellularLocation>
</comment>
<dbReference type="EC" id="3.6.5.n1" evidence="6"/>
<dbReference type="PANTHER" id="PTHR43512:SF4">
    <property type="entry name" value="TRANSLATION FACTOR GUF1 HOMOLOG, CHLOROPLASTIC"/>
    <property type="match status" value="1"/>
</dbReference>
<dbReference type="InterPro" id="IPR009000">
    <property type="entry name" value="Transl_B-barrel_sf"/>
</dbReference>
<dbReference type="SUPFAM" id="SSF54980">
    <property type="entry name" value="EF-G C-terminal domain-like"/>
    <property type="match status" value="2"/>
</dbReference>
<comment type="similarity">
    <text evidence="1">Belongs to the TRAFAC class translation factor GTPase superfamily. Classic translation factor GTPase family. LepA subfamily.</text>
</comment>
<dbReference type="Gene3D" id="3.30.70.240">
    <property type="match status" value="1"/>
</dbReference>
<dbReference type="GO" id="GO:0005525">
    <property type="term" value="F:GTP binding"/>
    <property type="evidence" value="ECO:0007669"/>
    <property type="project" value="UniProtKB-UniRule"/>
</dbReference>
<dbReference type="InterPro" id="IPR013842">
    <property type="entry name" value="LepA_CTD"/>
</dbReference>
<dbReference type="GO" id="GO:0005743">
    <property type="term" value="C:mitochondrial inner membrane"/>
    <property type="evidence" value="ECO:0007669"/>
    <property type="project" value="UniProtKB-SubCell"/>
</dbReference>
<dbReference type="NCBIfam" id="TIGR00231">
    <property type="entry name" value="small_GTP"/>
    <property type="match status" value="1"/>
</dbReference>
<feature type="binding site" evidence="6">
    <location>
        <begin position="111"/>
        <end position="118"/>
    </location>
    <ligand>
        <name>GTP</name>
        <dbReference type="ChEBI" id="CHEBI:37565"/>
    </ligand>
</feature>
<dbReference type="AlphaFoldDB" id="A0A5J4YRH9"/>